<protein>
    <submittedName>
        <fullName evidence="1">Uncharacterized protein</fullName>
    </submittedName>
</protein>
<name>A0A368YJD1_9HYPH</name>
<organism evidence="1 2">
    <name type="scientific">Phyllobacterium bourgognense</name>
    <dbReference type="NCBI Taxonomy" id="314236"/>
    <lineage>
        <taxon>Bacteria</taxon>
        <taxon>Pseudomonadati</taxon>
        <taxon>Pseudomonadota</taxon>
        <taxon>Alphaproteobacteria</taxon>
        <taxon>Hyphomicrobiales</taxon>
        <taxon>Phyllobacteriaceae</taxon>
        <taxon>Phyllobacterium</taxon>
    </lineage>
</organism>
<gene>
    <name evidence="1" type="ORF">C7476_11454</name>
</gene>
<reference evidence="1 2" key="1">
    <citation type="submission" date="2018-07" db="EMBL/GenBank/DDBJ databases">
        <title>Genomic Encyclopedia of Type Strains, Phase III (KMG-III): the genomes of soil and plant-associated and newly described type strains.</title>
        <authorList>
            <person name="Whitman W."/>
        </authorList>
    </citation>
    <scope>NUCLEOTIDE SEQUENCE [LARGE SCALE GENOMIC DNA]</scope>
    <source>
        <strain evidence="1 2">31-25a</strain>
    </source>
</reference>
<evidence type="ECO:0000313" key="1">
    <source>
        <dbReference type="EMBL" id="RCW80340.1"/>
    </source>
</evidence>
<evidence type="ECO:0000313" key="2">
    <source>
        <dbReference type="Proteomes" id="UP000253324"/>
    </source>
</evidence>
<accession>A0A368YJD1</accession>
<dbReference type="AlphaFoldDB" id="A0A368YJD1"/>
<proteinExistence type="predicted"/>
<comment type="caution">
    <text evidence="1">The sequence shown here is derived from an EMBL/GenBank/DDBJ whole genome shotgun (WGS) entry which is preliminary data.</text>
</comment>
<dbReference type="Proteomes" id="UP000253324">
    <property type="component" value="Unassembled WGS sequence"/>
</dbReference>
<dbReference type="EMBL" id="QPJM01000014">
    <property type="protein sequence ID" value="RCW80340.1"/>
    <property type="molecule type" value="Genomic_DNA"/>
</dbReference>
<sequence>MRVLRSAPPLTSATMISTASSARGCSAVPCMKSSQKKLATQVRRPVSLLPLSFARLRTKALFYGWKKILQRKKMASHMLPACKISGLIRNVLSSCDAPHRRMF</sequence>
<keyword evidence="2" id="KW-1185">Reference proteome</keyword>